<reference evidence="3" key="2">
    <citation type="submission" date="2011-04" db="EMBL/GenBank/DDBJ databases">
        <title>The complete genome of chromosome of Treponema succinifaciens DSM 2489.</title>
        <authorList>
            <person name="Lucas S."/>
            <person name="Copeland A."/>
            <person name="Lapidus A."/>
            <person name="Bruce D."/>
            <person name="Goodwin L."/>
            <person name="Pitluck S."/>
            <person name="Peters L."/>
            <person name="Kyrpides N."/>
            <person name="Mavromatis K."/>
            <person name="Ivanova N."/>
            <person name="Ovchinnikova G."/>
            <person name="Teshima H."/>
            <person name="Detter J.C."/>
            <person name="Tapia R."/>
            <person name="Han C."/>
            <person name="Land M."/>
            <person name="Hauser L."/>
            <person name="Markowitz V."/>
            <person name="Cheng J.-F."/>
            <person name="Hugenholtz P."/>
            <person name="Woyke T."/>
            <person name="Wu D."/>
            <person name="Gronow S."/>
            <person name="Wellnitz S."/>
            <person name="Brambilla E."/>
            <person name="Klenk H.-P."/>
            <person name="Eisen J.A."/>
        </authorList>
    </citation>
    <scope>NUCLEOTIDE SEQUENCE [LARGE SCALE GENOMIC DNA]</scope>
    <source>
        <strain evidence="3">ATCC 33096 / DSM 2489 / 6091</strain>
    </source>
</reference>
<gene>
    <name evidence="2" type="ordered locus">Tresu_0384</name>
</gene>
<reference evidence="2 3" key="1">
    <citation type="journal article" date="2011" name="Stand. Genomic Sci.">
        <title>Complete genome sequence of Treponema succinifaciens type strain (6091).</title>
        <authorList>
            <person name="Han C."/>
            <person name="Gronow S."/>
            <person name="Teshima H."/>
            <person name="Lapidus A."/>
            <person name="Nolan M."/>
            <person name="Lucas S."/>
            <person name="Hammon N."/>
            <person name="Deshpande S."/>
            <person name="Cheng J.F."/>
            <person name="Zeytun A."/>
            <person name="Tapia R."/>
            <person name="Goodwin L."/>
            <person name="Pitluck S."/>
            <person name="Liolios K."/>
            <person name="Pagani I."/>
            <person name="Ivanova N."/>
            <person name="Mavromatis K."/>
            <person name="Mikhailova N."/>
            <person name="Huntemann M."/>
            <person name="Pati A."/>
            <person name="Chen A."/>
            <person name="Palaniappan K."/>
            <person name="Land M."/>
            <person name="Hauser L."/>
            <person name="Brambilla E.M."/>
            <person name="Rohde M."/>
            <person name="Goker M."/>
            <person name="Woyke T."/>
            <person name="Bristow J."/>
            <person name="Eisen J.A."/>
            <person name="Markowitz V."/>
            <person name="Hugenholtz P."/>
            <person name="Kyrpides N.C."/>
            <person name="Klenk H.P."/>
            <person name="Detter J.C."/>
        </authorList>
    </citation>
    <scope>NUCLEOTIDE SEQUENCE [LARGE SCALE GENOMIC DNA]</scope>
    <source>
        <strain evidence="3">ATCC 33096 / DSM 2489 / 6091</strain>
    </source>
</reference>
<dbReference type="RefSeq" id="WP_013700644.1">
    <property type="nucleotide sequence ID" value="NC_015385.1"/>
</dbReference>
<feature type="chain" id="PRO_5003282929" description="Lipoprotein" evidence="1">
    <location>
        <begin position="20"/>
        <end position="246"/>
    </location>
</feature>
<feature type="signal peptide" evidence="1">
    <location>
        <begin position="1"/>
        <end position="19"/>
    </location>
</feature>
<evidence type="ECO:0000313" key="2">
    <source>
        <dbReference type="EMBL" id="AEB13337.1"/>
    </source>
</evidence>
<dbReference type="HOGENOM" id="CLU_1128661_0_0_12"/>
<organism evidence="2 3">
    <name type="scientific">Treponema succinifaciens (strain ATCC 33096 / DSM 2489 / 6091)</name>
    <dbReference type="NCBI Taxonomy" id="869209"/>
    <lineage>
        <taxon>Bacteria</taxon>
        <taxon>Pseudomonadati</taxon>
        <taxon>Spirochaetota</taxon>
        <taxon>Spirochaetia</taxon>
        <taxon>Spirochaetales</taxon>
        <taxon>Treponemataceae</taxon>
        <taxon>Treponema</taxon>
    </lineage>
</organism>
<keyword evidence="3" id="KW-1185">Reference proteome</keyword>
<name>F2NX02_TRES6</name>
<evidence type="ECO:0000313" key="3">
    <source>
        <dbReference type="Proteomes" id="UP000006852"/>
    </source>
</evidence>
<evidence type="ECO:0000256" key="1">
    <source>
        <dbReference type="SAM" id="SignalP"/>
    </source>
</evidence>
<dbReference type="AlphaFoldDB" id="F2NX02"/>
<dbReference type="eggNOG" id="ENOG50322K5">
    <property type="taxonomic scope" value="Bacteria"/>
</dbReference>
<protein>
    <recommendedName>
        <fullName evidence="4">Lipoprotein</fullName>
    </recommendedName>
</protein>
<evidence type="ECO:0008006" key="4">
    <source>
        <dbReference type="Google" id="ProtNLM"/>
    </source>
</evidence>
<proteinExistence type="predicted"/>
<dbReference type="KEGG" id="tsu:Tresu_0384"/>
<accession>F2NX02</accession>
<dbReference type="EMBL" id="CP002631">
    <property type="protein sequence ID" value="AEB13337.1"/>
    <property type="molecule type" value="Genomic_DNA"/>
</dbReference>
<sequence>MKRIFLLFGLIFSCGFCFAFPCVTQFVEAGTGYIAAKNVEREFNPFNFTYGIAEKNESCVNFSPNFKVFASVQFSDKIFDFTTLGNYFIPRLGQETDSQKIGFGAELVYHFQRYYDLYSEHDIYLEGVFRLALKNRLLFLANLGSGLKFARIDAVDRDFLWDFSLSGSVALNYYFDCGAEIFGSIVSHGVYRYPLAFTPLYSLGFAWNFRNGLRVSSGFGLRLRDQFVVAPYIDRYEWNLKARFSF</sequence>
<dbReference type="GeneID" id="302999926"/>
<keyword evidence="1" id="KW-0732">Signal</keyword>
<dbReference type="OrthoDB" id="361070at2"/>
<dbReference type="Proteomes" id="UP000006852">
    <property type="component" value="Chromosome"/>
</dbReference>